<dbReference type="AlphaFoldDB" id="A0A5C2SRJ7"/>
<proteinExistence type="predicted"/>
<organism evidence="1 2">
    <name type="scientific">Lentinus tigrinus ALCF2SS1-6</name>
    <dbReference type="NCBI Taxonomy" id="1328759"/>
    <lineage>
        <taxon>Eukaryota</taxon>
        <taxon>Fungi</taxon>
        <taxon>Dikarya</taxon>
        <taxon>Basidiomycota</taxon>
        <taxon>Agaricomycotina</taxon>
        <taxon>Agaricomycetes</taxon>
        <taxon>Polyporales</taxon>
        <taxon>Polyporaceae</taxon>
        <taxon>Lentinus</taxon>
    </lineage>
</organism>
<protein>
    <submittedName>
        <fullName evidence="1">Uncharacterized protein</fullName>
    </submittedName>
</protein>
<evidence type="ECO:0000313" key="1">
    <source>
        <dbReference type="EMBL" id="RPD66495.1"/>
    </source>
</evidence>
<dbReference type="EMBL" id="ML122251">
    <property type="protein sequence ID" value="RPD66495.1"/>
    <property type="molecule type" value="Genomic_DNA"/>
</dbReference>
<accession>A0A5C2SRJ7</accession>
<evidence type="ECO:0000313" key="2">
    <source>
        <dbReference type="Proteomes" id="UP000313359"/>
    </source>
</evidence>
<reference evidence="1" key="1">
    <citation type="journal article" date="2018" name="Genome Biol. Evol.">
        <title>Genomics and development of Lentinus tigrinus, a white-rot wood-decaying mushroom with dimorphic fruiting bodies.</title>
        <authorList>
            <person name="Wu B."/>
            <person name="Xu Z."/>
            <person name="Knudson A."/>
            <person name="Carlson A."/>
            <person name="Chen N."/>
            <person name="Kovaka S."/>
            <person name="LaButti K."/>
            <person name="Lipzen A."/>
            <person name="Pennachio C."/>
            <person name="Riley R."/>
            <person name="Schakwitz W."/>
            <person name="Umezawa K."/>
            <person name="Ohm R.A."/>
            <person name="Grigoriev I.V."/>
            <person name="Nagy L.G."/>
            <person name="Gibbons J."/>
            <person name="Hibbett D."/>
        </authorList>
    </citation>
    <scope>NUCLEOTIDE SEQUENCE [LARGE SCALE GENOMIC DNA]</scope>
    <source>
        <strain evidence="1">ALCF2SS1-6</strain>
    </source>
</reference>
<name>A0A5C2SRJ7_9APHY</name>
<sequence>MCLSGTIIPAAPHFCDGTPSHADILHNAVDIVQCPSQTLRISSSSQDWSVGACKIAAIPIADMWSWALWGALGLACFKEPNLSVGGCVGLPMLHLCMSRQSSQNKLRSKAPLAPRFGSPEVPVSARNSSCASLALAEAPHGCLLSTASQSRCRFRA</sequence>
<keyword evidence="2" id="KW-1185">Reference proteome</keyword>
<gene>
    <name evidence="1" type="ORF">L227DRAFT_146543</name>
</gene>
<dbReference type="Proteomes" id="UP000313359">
    <property type="component" value="Unassembled WGS sequence"/>
</dbReference>